<accession>A0A3M7L6L4</accession>
<dbReference type="PANTHER" id="PTHR31280">
    <property type="entry name" value="PROTEIN UNC-13 HOMOLOG"/>
    <property type="match status" value="1"/>
</dbReference>
<feature type="compositionally biased region" description="Polar residues" evidence="1">
    <location>
        <begin position="379"/>
        <end position="391"/>
    </location>
</feature>
<comment type="caution">
    <text evidence="3">The sequence shown here is derived from an EMBL/GenBank/DDBJ whole genome shotgun (WGS) entry which is preliminary data.</text>
</comment>
<sequence>SLQQYGMSILLPVGCSGFEDWLLDKVDVGALLPSIARGGELDLMAVCRAPSSQRDGPASRRGSLLGRATPRTPQPSAEVTSAATPAPAPADRGLELSIQDVTLDLDESQLKDLTYATFLAAAGDQASPALLGVLRAQLEVSAARSDELRAVAALDAGAKQEIGTLHMHARLLKTVRPSSFSSFKNFVRWRRGTSATLWCVLRQAATQRWRGASDGSGRAALARLRGALRRADVADADEYDEAEYAAATAAVVEAAGSVAACCDAGWDFGWLLCASIADRLLRGTFDALSEAEYVAESDELVGLLRARVWPALGITPELHLALYAWVHFRQFVLSGEGRLLDSANTIVKALPVLGGAGAGEASGGDGADTASNGATGNAVSSTGNTPTSSRQATPRAPDSAAAASQVLGCLSEAVLGLLRDYHGSLLDALAFVLLDGGPLRLFVPGDVDALEADLTALQALFHAEADGLELDEVESASAPLSAILDAMALDTDVLIANYKQALALPARPLATTQHGAAPAPAPALDPDVLLRVLCHRAEHAASKFLKGLKINKRLPLSAVGQAGEVLQKVKSKTSPGLLRGFSTKKK</sequence>
<dbReference type="PANTHER" id="PTHR31280:SF2">
    <property type="entry name" value="PROTEIN UNC-13 HOMOLOG"/>
    <property type="match status" value="1"/>
</dbReference>
<dbReference type="Proteomes" id="UP000279271">
    <property type="component" value="Unassembled WGS sequence"/>
</dbReference>
<dbReference type="EMBL" id="QOKY01000130">
    <property type="protein sequence ID" value="RMZ57126.1"/>
    <property type="molecule type" value="Genomic_DNA"/>
</dbReference>
<dbReference type="InterPro" id="IPR014772">
    <property type="entry name" value="Munc13_dom-2"/>
</dbReference>
<feature type="domain" description="MHD2" evidence="2">
    <location>
        <begin position="388"/>
        <end position="498"/>
    </location>
</feature>
<evidence type="ECO:0000313" key="3">
    <source>
        <dbReference type="EMBL" id="RMZ57126.1"/>
    </source>
</evidence>
<evidence type="ECO:0000256" key="1">
    <source>
        <dbReference type="SAM" id="MobiDB-lite"/>
    </source>
</evidence>
<evidence type="ECO:0000259" key="2">
    <source>
        <dbReference type="PROSITE" id="PS51259"/>
    </source>
</evidence>
<feature type="compositionally biased region" description="Low complexity" evidence="1">
    <location>
        <begin position="367"/>
        <end position="378"/>
    </location>
</feature>
<dbReference type="InterPro" id="IPR057984">
    <property type="entry name" value="PATROL1_C"/>
</dbReference>
<dbReference type="InterPro" id="IPR008528">
    <property type="entry name" value="unc-13_homologue"/>
</dbReference>
<feature type="compositionally biased region" description="Low complexity" evidence="1">
    <location>
        <begin position="75"/>
        <end position="85"/>
    </location>
</feature>
<gene>
    <name evidence="3" type="ORF">APUTEX25_002358</name>
</gene>
<proteinExistence type="predicted"/>
<dbReference type="PROSITE" id="PS51259">
    <property type="entry name" value="MHD2"/>
    <property type="match status" value="1"/>
</dbReference>
<feature type="region of interest" description="Disordered" evidence="1">
    <location>
        <begin position="361"/>
        <end position="397"/>
    </location>
</feature>
<organism evidence="3 4">
    <name type="scientific">Auxenochlorella protothecoides</name>
    <name type="common">Green microalga</name>
    <name type="synonym">Chlorella protothecoides</name>
    <dbReference type="NCBI Taxonomy" id="3075"/>
    <lineage>
        <taxon>Eukaryota</taxon>
        <taxon>Viridiplantae</taxon>
        <taxon>Chlorophyta</taxon>
        <taxon>core chlorophytes</taxon>
        <taxon>Trebouxiophyceae</taxon>
        <taxon>Chlorellales</taxon>
        <taxon>Chlorellaceae</taxon>
        <taxon>Auxenochlorella</taxon>
    </lineage>
</organism>
<evidence type="ECO:0000313" key="4">
    <source>
        <dbReference type="Proteomes" id="UP000279271"/>
    </source>
</evidence>
<name>A0A3M7L6L4_AUXPR</name>
<dbReference type="AlphaFoldDB" id="A0A3M7L6L4"/>
<protein>
    <recommendedName>
        <fullName evidence="2">MHD2 domain-containing protein</fullName>
    </recommendedName>
</protein>
<feature type="non-terminal residue" evidence="3">
    <location>
        <position position="1"/>
    </location>
</feature>
<dbReference type="Pfam" id="PF25761">
    <property type="entry name" value="TPR_PATROL1"/>
    <property type="match status" value="1"/>
</dbReference>
<feature type="region of interest" description="Disordered" evidence="1">
    <location>
        <begin position="50"/>
        <end position="91"/>
    </location>
</feature>
<reference evidence="4" key="1">
    <citation type="journal article" date="2018" name="Algal Res.">
        <title>Characterization of plant carbon substrate utilization by Auxenochlorella protothecoides.</title>
        <authorList>
            <person name="Vogler B.W."/>
            <person name="Starkenburg S.R."/>
            <person name="Sudasinghe N."/>
            <person name="Schambach J.Y."/>
            <person name="Rollin J.A."/>
            <person name="Pattathil S."/>
            <person name="Barry A.N."/>
        </authorList>
    </citation>
    <scope>NUCLEOTIDE SEQUENCE [LARGE SCALE GENOMIC DNA]</scope>
    <source>
        <strain evidence="4">UTEX 25</strain>
    </source>
</reference>